<evidence type="ECO:0000313" key="1">
    <source>
        <dbReference type="EMBL" id="KAJ6970367.1"/>
    </source>
</evidence>
<protein>
    <submittedName>
        <fullName evidence="1">Uncharacterized protein</fullName>
    </submittedName>
</protein>
<accession>A0AAD6LRD4</accession>
<sequence length="68" mass="7348">MAEVWTVLPGAGIPSACPKVFPVFKVVMGCHGVLKLCYRLPSPQARHGSRQLERAACDLTTNSETTGY</sequence>
<dbReference type="Proteomes" id="UP001164929">
    <property type="component" value="Chromosome 15"/>
</dbReference>
<gene>
    <name evidence="1" type="ORF">NC653_034839</name>
</gene>
<proteinExistence type="predicted"/>
<name>A0AAD6LRD4_9ROSI</name>
<reference evidence="1" key="1">
    <citation type="journal article" date="2023" name="Mol. Ecol. Resour.">
        <title>Chromosome-level genome assembly of a triploid poplar Populus alba 'Berolinensis'.</title>
        <authorList>
            <person name="Chen S."/>
            <person name="Yu Y."/>
            <person name="Wang X."/>
            <person name="Wang S."/>
            <person name="Zhang T."/>
            <person name="Zhou Y."/>
            <person name="He R."/>
            <person name="Meng N."/>
            <person name="Wang Y."/>
            <person name="Liu W."/>
            <person name="Liu Z."/>
            <person name="Liu J."/>
            <person name="Guo Q."/>
            <person name="Huang H."/>
            <person name="Sederoff R.R."/>
            <person name="Wang G."/>
            <person name="Qu G."/>
            <person name="Chen S."/>
        </authorList>
    </citation>
    <scope>NUCLEOTIDE SEQUENCE</scope>
    <source>
        <strain evidence="1">SC-2020</strain>
    </source>
</reference>
<organism evidence="1 2">
    <name type="scientific">Populus alba x Populus x berolinensis</name>
    <dbReference type="NCBI Taxonomy" id="444605"/>
    <lineage>
        <taxon>Eukaryota</taxon>
        <taxon>Viridiplantae</taxon>
        <taxon>Streptophyta</taxon>
        <taxon>Embryophyta</taxon>
        <taxon>Tracheophyta</taxon>
        <taxon>Spermatophyta</taxon>
        <taxon>Magnoliopsida</taxon>
        <taxon>eudicotyledons</taxon>
        <taxon>Gunneridae</taxon>
        <taxon>Pentapetalae</taxon>
        <taxon>rosids</taxon>
        <taxon>fabids</taxon>
        <taxon>Malpighiales</taxon>
        <taxon>Salicaceae</taxon>
        <taxon>Saliceae</taxon>
        <taxon>Populus</taxon>
    </lineage>
</organism>
<comment type="caution">
    <text evidence="1">The sequence shown here is derived from an EMBL/GenBank/DDBJ whole genome shotgun (WGS) entry which is preliminary data.</text>
</comment>
<evidence type="ECO:0000313" key="2">
    <source>
        <dbReference type="Proteomes" id="UP001164929"/>
    </source>
</evidence>
<dbReference type="EMBL" id="JAQIZT010000015">
    <property type="protein sequence ID" value="KAJ6970367.1"/>
    <property type="molecule type" value="Genomic_DNA"/>
</dbReference>
<keyword evidence="2" id="KW-1185">Reference proteome</keyword>
<dbReference type="AlphaFoldDB" id="A0AAD6LRD4"/>